<keyword evidence="1" id="KW-1185">Reference proteome</keyword>
<organism evidence="1 2">
    <name type="scientific">Parascaris univalens</name>
    <name type="common">Nematode worm</name>
    <dbReference type="NCBI Taxonomy" id="6257"/>
    <lineage>
        <taxon>Eukaryota</taxon>
        <taxon>Metazoa</taxon>
        <taxon>Ecdysozoa</taxon>
        <taxon>Nematoda</taxon>
        <taxon>Chromadorea</taxon>
        <taxon>Rhabditida</taxon>
        <taxon>Spirurina</taxon>
        <taxon>Ascaridomorpha</taxon>
        <taxon>Ascaridoidea</taxon>
        <taxon>Ascarididae</taxon>
        <taxon>Parascaris</taxon>
    </lineage>
</organism>
<sequence>MLLKVDVDNKGFNGRHSMLAGRQVFWICERCMTIQKISPSKNFYPRICMY</sequence>
<evidence type="ECO:0000313" key="1">
    <source>
        <dbReference type="Proteomes" id="UP000887569"/>
    </source>
</evidence>
<dbReference type="AlphaFoldDB" id="A0A914ZVX0"/>
<evidence type="ECO:0000313" key="2">
    <source>
        <dbReference type="WBParaSite" id="PgB14X_g016_t01"/>
    </source>
</evidence>
<reference evidence="2" key="1">
    <citation type="submission" date="2022-11" db="UniProtKB">
        <authorList>
            <consortium name="WormBaseParasite"/>
        </authorList>
    </citation>
    <scope>IDENTIFICATION</scope>
</reference>
<dbReference type="Proteomes" id="UP000887569">
    <property type="component" value="Unplaced"/>
</dbReference>
<accession>A0A914ZVX0</accession>
<protein>
    <submittedName>
        <fullName evidence="2">Uncharacterized protein</fullName>
    </submittedName>
</protein>
<dbReference type="WBParaSite" id="PgB14X_g016_t01">
    <property type="protein sequence ID" value="PgB14X_g016_t01"/>
    <property type="gene ID" value="PgB14X_g016"/>
</dbReference>
<proteinExistence type="predicted"/>
<name>A0A914ZVX0_PARUN</name>